<dbReference type="InterPro" id="IPR010131">
    <property type="entry name" value="MdtP/NodT-like"/>
</dbReference>
<proteinExistence type="inferred from homology"/>
<comment type="similarity">
    <text evidence="1">Belongs to the outer membrane factor (OMF) (TC 1.B.17) family.</text>
</comment>
<name>A0A1G6R8U0_9BURK</name>
<dbReference type="Pfam" id="PF02321">
    <property type="entry name" value="OEP"/>
    <property type="match status" value="1"/>
</dbReference>
<feature type="signal peptide" evidence="2">
    <location>
        <begin position="1"/>
        <end position="25"/>
    </location>
</feature>
<dbReference type="PANTHER" id="PTHR30203:SF30">
    <property type="entry name" value="OUTER MEMBRANE PROTEIN-RELATED"/>
    <property type="match status" value="1"/>
</dbReference>
<dbReference type="STRING" id="187868.SAMN05192589_10478"/>
<accession>A0A1G6R8U0</accession>
<dbReference type="EMBL" id="FMZC01000004">
    <property type="protein sequence ID" value="SDD01039.1"/>
    <property type="molecule type" value="Genomic_DNA"/>
</dbReference>
<feature type="chain" id="PRO_5011752441" evidence="2">
    <location>
        <begin position="26"/>
        <end position="463"/>
    </location>
</feature>
<dbReference type="GO" id="GO:0015562">
    <property type="term" value="F:efflux transmembrane transporter activity"/>
    <property type="evidence" value="ECO:0007669"/>
    <property type="project" value="InterPro"/>
</dbReference>
<evidence type="ECO:0000313" key="3">
    <source>
        <dbReference type="EMBL" id="SDD01039.1"/>
    </source>
</evidence>
<protein>
    <submittedName>
        <fullName evidence="3">Outer membrane protein, cobalt-zinc-cadmium efflux system</fullName>
    </submittedName>
</protein>
<dbReference type="OrthoDB" id="9763626at2"/>
<dbReference type="Gene3D" id="1.20.1600.10">
    <property type="entry name" value="Outer membrane efflux proteins (OEP)"/>
    <property type="match status" value="1"/>
</dbReference>
<dbReference type="RefSeq" id="WP_092742208.1">
    <property type="nucleotide sequence ID" value="NZ_FMZC01000004.1"/>
</dbReference>
<dbReference type="Proteomes" id="UP000198781">
    <property type="component" value="Unassembled WGS sequence"/>
</dbReference>
<organism evidence="3 4">
    <name type="scientific">Paracidovorax valerianellae</name>
    <dbReference type="NCBI Taxonomy" id="187868"/>
    <lineage>
        <taxon>Bacteria</taxon>
        <taxon>Pseudomonadati</taxon>
        <taxon>Pseudomonadota</taxon>
        <taxon>Betaproteobacteria</taxon>
        <taxon>Burkholderiales</taxon>
        <taxon>Comamonadaceae</taxon>
        <taxon>Paracidovorax</taxon>
    </lineage>
</organism>
<keyword evidence="2" id="KW-0732">Signal</keyword>
<evidence type="ECO:0000256" key="2">
    <source>
        <dbReference type="SAM" id="SignalP"/>
    </source>
</evidence>
<gene>
    <name evidence="3" type="ORF">SAMN05192589_10478</name>
</gene>
<dbReference type="SUPFAM" id="SSF56954">
    <property type="entry name" value="Outer membrane efflux proteins (OEP)"/>
    <property type="match status" value="1"/>
</dbReference>
<reference evidence="3 4" key="1">
    <citation type="submission" date="2016-10" db="EMBL/GenBank/DDBJ databases">
        <authorList>
            <person name="de Groot N.N."/>
        </authorList>
    </citation>
    <scope>NUCLEOTIDE SEQUENCE [LARGE SCALE GENOMIC DNA]</scope>
    <source>
        <strain evidence="3 4">DSM 16619</strain>
    </source>
</reference>
<sequence length="463" mass="48916">MSIRHPCILLCALACALPGWSQTRAAEGPAAPAAATVSPAAATPMSPQWTLAQALAAARDNSDVIQSQQALAAARADVLSADHAPLPVFSSKATSMDLQHGLGPGNVLTRKRIDKSVGIDWTWERGNKRELRTQAAQRAADAAQADVEDTQTQQLQAALVAYYDLMAAQDRVRETAEIERSVGDLARLADRRVKAGDLSAQDAARTRIEAERARADTQAAMQLQEQAALALAQVTASSLAVQASGTDWPALPRTAAPTSTSGTVPAIAAGSGALDGGGDLGAWAEARADVRAAIARVQSAQAALDNASALRKSDWTVGASVDHYPGTSNRLLEVRVQIPLQWGYQFQGEIGRAQAELTRAQDALDNTRRLALLDLQHLQQAASSAARRAASYDEGVLPQARQVAQNADLAYRKGAMPLTDLLDAQRTLRATALEALSARADYAKAQGAWLLRTQPQALQGSLP</sequence>
<dbReference type="AlphaFoldDB" id="A0A1G6R8U0"/>
<evidence type="ECO:0000256" key="1">
    <source>
        <dbReference type="ARBA" id="ARBA00007613"/>
    </source>
</evidence>
<evidence type="ECO:0000313" key="4">
    <source>
        <dbReference type="Proteomes" id="UP000198781"/>
    </source>
</evidence>
<dbReference type="InterPro" id="IPR003423">
    <property type="entry name" value="OMP_efflux"/>
</dbReference>
<dbReference type="PANTHER" id="PTHR30203">
    <property type="entry name" value="OUTER MEMBRANE CATION EFFLUX PROTEIN"/>
    <property type="match status" value="1"/>
</dbReference>
<keyword evidence="4" id="KW-1185">Reference proteome</keyword>